<protein>
    <submittedName>
        <fullName evidence="2">Uncharacterized protein</fullName>
    </submittedName>
</protein>
<dbReference type="PANTHER" id="PTHR40788">
    <property type="entry name" value="CLR5 DOMAIN-CONTAINING PROTEIN-RELATED"/>
    <property type="match status" value="1"/>
</dbReference>
<reference evidence="2" key="1">
    <citation type="journal article" date="2023" name="Mol. Phylogenet. Evol.">
        <title>Genome-scale phylogeny and comparative genomics of the fungal order Sordariales.</title>
        <authorList>
            <person name="Hensen N."/>
            <person name="Bonometti L."/>
            <person name="Westerberg I."/>
            <person name="Brannstrom I.O."/>
            <person name="Guillou S."/>
            <person name="Cros-Aarteil S."/>
            <person name="Calhoun S."/>
            <person name="Haridas S."/>
            <person name="Kuo A."/>
            <person name="Mondo S."/>
            <person name="Pangilinan J."/>
            <person name="Riley R."/>
            <person name="LaButti K."/>
            <person name="Andreopoulos B."/>
            <person name="Lipzen A."/>
            <person name="Chen C."/>
            <person name="Yan M."/>
            <person name="Daum C."/>
            <person name="Ng V."/>
            <person name="Clum A."/>
            <person name="Steindorff A."/>
            <person name="Ohm R.A."/>
            <person name="Martin F."/>
            <person name="Silar P."/>
            <person name="Natvig D.O."/>
            <person name="Lalanne C."/>
            <person name="Gautier V."/>
            <person name="Ament-Velasquez S.L."/>
            <person name="Kruys A."/>
            <person name="Hutchinson M.I."/>
            <person name="Powell A.J."/>
            <person name="Barry K."/>
            <person name="Miller A.N."/>
            <person name="Grigoriev I.V."/>
            <person name="Debuchy R."/>
            <person name="Gladieux P."/>
            <person name="Hiltunen Thoren M."/>
            <person name="Johannesson H."/>
        </authorList>
    </citation>
    <scope>NUCLEOTIDE SEQUENCE</scope>
    <source>
        <strain evidence="2">SMH4131-1</strain>
    </source>
</reference>
<evidence type="ECO:0000313" key="3">
    <source>
        <dbReference type="Proteomes" id="UP001286456"/>
    </source>
</evidence>
<dbReference type="Proteomes" id="UP001286456">
    <property type="component" value="Unassembled WGS sequence"/>
</dbReference>
<name>A0AAE0I7F9_9PEZI</name>
<dbReference type="PANTHER" id="PTHR40788:SF2">
    <property type="entry name" value="CLR5 DOMAIN-CONTAINING PROTEIN"/>
    <property type="match status" value="1"/>
</dbReference>
<keyword evidence="3" id="KW-1185">Reference proteome</keyword>
<organism evidence="2 3">
    <name type="scientific">Cercophora scortea</name>
    <dbReference type="NCBI Taxonomy" id="314031"/>
    <lineage>
        <taxon>Eukaryota</taxon>
        <taxon>Fungi</taxon>
        <taxon>Dikarya</taxon>
        <taxon>Ascomycota</taxon>
        <taxon>Pezizomycotina</taxon>
        <taxon>Sordariomycetes</taxon>
        <taxon>Sordariomycetidae</taxon>
        <taxon>Sordariales</taxon>
        <taxon>Lasiosphaeriaceae</taxon>
        <taxon>Cercophora</taxon>
    </lineage>
</organism>
<accession>A0AAE0I7F9</accession>
<reference evidence="2" key="2">
    <citation type="submission" date="2023-06" db="EMBL/GenBank/DDBJ databases">
        <authorList>
            <consortium name="Lawrence Berkeley National Laboratory"/>
            <person name="Haridas S."/>
            <person name="Hensen N."/>
            <person name="Bonometti L."/>
            <person name="Westerberg I."/>
            <person name="Brannstrom I.O."/>
            <person name="Guillou S."/>
            <person name="Cros-Aarteil S."/>
            <person name="Calhoun S."/>
            <person name="Kuo A."/>
            <person name="Mondo S."/>
            <person name="Pangilinan J."/>
            <person name="Riley R."/>
            <person name="Labutti K."/>
            <person name="Andreopoulos B."/>
            <person name="Lipzen A."/>
            <person name="Chen C."/>
            <person name="Yanf M."/>
            <person name="Daum C."/>
            <person name="Ng V."/>
            <person name="Clum A."/>
            <person name="Steindorff A."/>
            <person name="Ohm R."/>
            <person name="Martin F."/>
            <person name="Silar P."/>
            <person name="Natvig D."/>
            <person name="Lalanne C."/>
            <person name="Gautier V."/>
            <person name="Ament-Velasquez S.L."/>
            <person name="Kruys A."/>
            <person name="Hutchinson M.I."/>
            <person name="Powell A.J."/>
            <person name="Barry K."/>
            <person name="Miller A.N."/>
            <person name="Grigoriev I.V."/>
            <person name="Debuchy R."/>
            <person name="Gladieux P."/>
            <person name="Thoren M.H."/>
            <person name="Johannesson H."/>
        </authorList>
    </citation>
    <scope>NUCLEOTIDE SEQUENCE</scope>
    <source>
        <strain evidence="2">SMH4131-1</strain>
    </source>
</reference>
<evidence type="ECO:0000313" key="2">
    <source>
        <dbReference type="EMBL" id="KAK3319886.1"/>
    </source>
</evidence>
<sequence>MDALLRLANHQFNPFKPHPELADVDISDPFGIFSSRGLPVPQVMRPAQASREAAERAARLLTNHHLLHAILDRHEAVIQKRWDKKTKTQRLAILLKAWPGMPTTHRPDFAAFRQHAEKMNRLAVQLRGSYIWPYINQEDLANPKTLPLLLNARGRNHPTVFAAADGEAMHLGKVTMAIPAIVLNNGIMHGIMLNGVTRDADYGKIINWDDHGDACAFDSMQTRKQFLPGEGLHILEAQERLLDFLVQCCQQVLHDIPSDQLVSNAYPIQPEPPLKDTSEAAGFTSLAVMAEEAPYRVPENLDLERIESLLAARKALAEDHAWALREDPGYFADHVLEMRDHSQEMLRDVQGNVHPTLKPPREGILWSRVIGTVMLEAHFQLELFTELHRQAQQLRALQRQYAAQISPQEDLPEPYLAAILKFRHYLNKMAKSTGKELKMTFIGSPPDASLFYKVTGQLLWLLETLREDGRNLHSCRLPAIVDELDRLLKAEPQARELVSPYTARLIGELSIVAECLRQLDIYQPWANGFENALETREEDIRREFAERTASEARVLAALQEDNVAVLRPFGDPSDKKFEYPVGKRRSKANVDKMRAAEANLDKFWAEADELIRAKAGPLTGTALQQLLSQPRLLQRTPEWVEPAADANKKPSQTGADALPESFSAVWHLGPEPPSARREVLAAEPAKTKPKTRGAPRAPAGSDVDIPDQQPADLDPPPRFTVDARALKVFRILFFDPTAHTKPGEVAWFDFLHALKATGFAAQKLYGSVWHFQPTTLDVERSIQFHEPHPRNKIPFLIARRHGRRLNRAYGWHGGMFFAE</sequence>
<dbReference type="AlphaFoldDB" id="A0AAE0I7F9"/>
<feature type="region of interest" description="Disordered" evidence="1">
    <location>
        <begin position="667"/>
        <end position="716"/>
    </location>
</feature>
<comment type="caution">
    <text evidence="2">The sequence shown here is derived from an EMBL/GenBank/DDBJ whole genome shotgun (WGS) entry which is preliminary data.</text>
</comment>
<evidence type="ECO:0000256" key="1">
    <source>
        <dbReference type="SAM" id="MobiDB-lite"/>
    </source>
</evidence>
<dbReference type="EMBL" id="JAUEPO010000006">
    <property type="protein sequence ID" value="KAK3319886.1"/>
    <property type="molecule type" value="Genomic_DNA"/>
</dbReference>
<gene>
    <name evidence="2" type="ORF">B0T19DRAFT_451324</name>
</gene>
<proteinExistence type="predicted"/>